<organism evidence="1 2">
    <name type="scientific">Culex pipiens pipiens</name>
    <name type="common">Northern house mosquito</name>
    <dbReference type="NCBI Taxonomy" id="38569"/>
    <lineage>
        <taxon>Eukaryota</taxon>
        <taxon>Metazoa</taxon>
        <taxon>Ecdysozoa</taxon>
        <taxon>Arthropoda</taxon>
        <taxon>Hexapoda</taxon>
        <taxon>Insecta</taxon>
        <taxon>Pterygota</taxon>
        <taxon>Neoptera</taxon>
        <taxon>Endopterygota</taxon>
        <taxon>Diptera</taxon>
        <taxon>Nematocera</taxon>
        <taxon>Culicoidea</taxon>
        <taxon>Culicidae</taxon>
        <taxon>Culicinae</taxon>
        <taxon>Culicini</taxon>
        <taxon>Culex</taxon>
        <taxon>Culex</taxon>
    </lineage>
</organism>
<evidence type="ECO:0008006" key="3">
    <source>
        <dbReference type="Google" id="ProtNLM"/>
    </source>
</evidence>
<keyword evidence="2" id="KW-1185">Reference proteome</keyword>
<reference evidence="1 2" key="1">
    <citation type="submission" date="2024-05" db="EMBL/GenBank/DDBJ databases">
        <title>Culex pipiens pipiens assembly and annotation.</title>
        <authorList>
            <person name="Alout H."/>
            <person name="Durand T."/>
        </authorList>
    </citation>
    <scope>NUCLEOTIDE SEQUENCE [LARGE SCALE GENOMIC DNA]</scope>
    <source>
        <strain evidence="1">HA-2024</strain>
        <tissue evidence="1">Whole body</tissue>
    </source>
</reference>
<evidence type="ECO:0000313" key="2">
    <source>
        <dbReference type="Proteomes" id="UP001562425"/>
    </source>
</evidence>
<gene>
    <name evidence="1" type="ORF">pipiens_004772</name>
</gene>
<comment type="caution">
    <text evidence="1">The sequence shown here is derived from an EMBL/GenBank/DDBJ whole genome shotgun (WGS) entry which is preliminary data.</text>
</comment>
<name>A0ABD1CF37_CULPP</name>
<dbReference type="EMBL" id="JBEHCU010012894">
    <property type="protein sequence ID" value="KAL1374973.1"/>
    <property type="molecule type" value="Genomic_DNA"/>
</dbReference>
<dbReference type="Proteomes" id="UP001562425">
    <property type="component" value="Unassembled WGS sequence"/>
</dbReference>
<sequence>MKCCNLFGSKRCVKGVRKALPEPPHDPIFGIPRKCPQTPLTETFWEIKTCETDADCWPRVCCPDGDKRYCRTSQPLFEKSDNAAARQLAYPIEAVSQYLQCTPAPPVIFDIHPKACNTTLDCFPNLCCQEFGKRNCRPPKRSLLTFVTGLTSRINIGKRFEGSSGFHRKKNLQYYDISAKSNYKLADHLVYNSNLELVAMSALLPTAVKMDKDWQQ</sequence>
<protein>
    <recommendedName>
        <fullName evidence="3">WAP domain-containing protein</fullName>
    </recommendedName>
</protein>
<proteinExistence type="predicted"/>
<evidence type="ECO:0000313" key="1">
    <source>
        <dbReference type="EMBL" id="KAL1374973.1"/>
    </source>
</evidence>
<accession>A0ABD1CF37</accession>
<dbReference type="AlphaFoldDB" id="A0ABD1CF37"/>